<dbReference type="AlphaFoldDB" id="A0A8K0SE42"/>
<dbReference type="EMBL" id="JAGPNK010000020">
    <property type="protein sequence ID" value="KAH7305003.1"/>
    <property type="molecule type" value="Genomic_DNA"/>
</dbReference>
<reference evidence="3" key="1">
    <citation type="journal article" date="2021" name="Nat. Commun.">
        <title>Genetic determinants of endophytism in the Arabidopsis root mycobiome.</title>
        <authorList>
            <person name="Mesny F."/>
            <person name="Miyauchi S."/>
            <person name="Thiergart T."/>
            <person name="Pickel B."/>
            <person name="Atanasova L."/>
            <person name="Karlsson M."/>
            <person name="Huettel B."/>
            <person name="Barry K.W."/>
            <person name="Haridas S."/>
            <person name="Chen C."/>
            <person name="Bauer D."/>
            <person name="Andreopoulos W."/>
            <person name="Pangilinan J."/>
            <person name="LaButti K."/>
            <person name="Riley R."/>
            <person name="Lipzen A."/>
            <person name="Clum A."/>
            <person name="Drula E."/>
            <person name="Henrissat B."/>
            <person name="Kohler A."/>
            <person name="Grigoriev I.V."/>
            <person name="Martin F.M."/>
            <person name="Hacquard S."/>
        </authorList>
    </citation>
    <scope>NUCLEOTIDE SEQUENCE</scope>
    <source>
        <strain evidence="3">MPI-CAGE-CH-0235</strain>
    </source>
</reference>
<dbReference type="SUPFAM" id="SSF48371">
    <property type="entry name" value="ARM repeat"/>
    <property type="match status" value="1"/>
</dbReference>
<dbReference type="InterPro" id="IPR016024">
    <property type="entry name" value="ARM-type_fold"/>
</dbReference>
<dbReference type="GO" id="GO:0072659">
    <property type="term" value="P:protein localization to plasma membrane"/>
    <property type="evidence" value="ECO:0007669"/>
    <property type="project" value="InterPro"/>
</dbReference>
<feature type="region of interest" description="Disordered" evidence="2">
    <location>
        <begin position="862"/>
        <end position="947"/>
    </location>
</feature>
<feature type="compositionally biased region" description="Polar residues" evidence="2">
    <location>
        <begin position="1080"/>
        <end position="1091"/>
    </location>
</feature>
<dbReference type="OrthoDB" id="19232at2759"/>
<dbReference type="InterPro" id="IPR039786">
    <property type="entry name" value="EFR3"/>
</dbReference>
<dbReference type="Proteomes" id="UP000813444">
    <property type="component" value="Unassembled WGS sequence"/>
</dbReference>
<dbReference type="GO" id="GO:0005886">
    <property type="term" value="C:plasma membrane"/>
    <property type="evidence" value="ECO:0007669"/>
    <property type="project" value="TreeGrafter"/>
</dbReference>
<feature type="compositionally biased region" description="Polar residues" evidence="2">
    <location>
        <begin position="922"/>
        <end position="941"/>
    </location>
</feature>
<feature type="compositionally biased region" description="Low complexity" evidence="2">
    <location>
        <begin position="477"/>
        <end position="486"/>
    </location>
</feature>
<gene>
    <name evidence="3" type="ORF">B0I35DRAFT_362464</name>
</gene>
<evidence type="ECO:0000313" key="3">
    <source>
        <dbReference type="EMBL" id="KAH7305003.1"/>
    </source>
</evidence>
<proteinExistence type="inferred from homology"/>
<dbReference type="PANTHER" id="PTHR47766:SF1">
    <property type="entry name" value="PROTEIN EFR3"/>
    <property type="match status" value="1"/>
</dbReference>
<feature type="region of interest" description="Disordered" evidence="2">
    <location>
        <begin position="1003"/>
        <end position="1129"/>
    </location>
</feature>
<evidence type="ECO:0000256" key="2">
    <source>
        <dbReference type="SAM" id="MobiDB-lite"/>
    </source>
</evidence>
<evidence type="ECO:0008006" key="5">
    <source>
        <dbReference type="Google" id="ProtNLM"/>
    </source>
</evidence>
<feature type="region of interest" description="Disordered" evidence="2">
    <location>
        <begin position="800"/>
        <end position="828"/>
    </location>
</feature>
<evidence type="ECO:0000256" key="1">
    <source>
        <dbReference type="ARBA" id="ARBA00010216"/>
    </source>
</evidence>
<protein>
    <recommendedName>
        <fullName evidence="5">Protein EFR3</fullName>
    </recommendedName>
</protein>
<feature type="region of interest" description="Disordered" evidence="2">
    <location>
        <begin position="609"/>
        <end position="629"/>
    </location>
</feature>
<accession>A0A8K0SE42</accession>
<organism evidence="3 4">
    <name type="scientific">Stachybotrys elegans</name>
    <dbReference type="NCBI Taxonomy" id="80388"/>
    <lineage>
        <taxon>Eukaryota</taxon>
        <taxon>Fungi</taxon>
        <taxon>Dikarya</taxon>
        <taxon>Ascomycota</taxon>
        <taxon>Pezizomycotina</taxon>
        <taxon>Sordariomycetes</taxon>
        <taxon>Hypocreomycetidae</taxon>
        <taxon>Hypocreales</taxon>
        <taxon>Stachybotryaceae</taxon>
        <taxon>Stachybotrys</taxon>
    </lineage>
</organism>
<dbReference type="Pfam" id="PF21072">
    <property type="entry name" value="EFR3"/>
    <property type="match status" value="1"/>
</dbReference>
<comment type="similarity">
    <text evidence="1">Belongs to the EFR3 family.</text>
</comment>
<feature type="region of interest" description="Disordered" evidence="2">
    <location>
        <begin position="477"/>
        <end position="506"/>
    </location>
</feature>
<sequence length="1129" mass="123765">MNAIQQKCRPKHQVLVLKCYPRTNKAAVDVKPNSSELSYLLFYATSRKSKIQKIGAFLEKKTASDVWRMRIGNVQVTLGILTALVEKLSKDFALIAPSVLRILDIILRSKDITMIESSLPTFEAFCDHHDPTTLFADQDYLHQYDNIIRSYAVLASTQQTPERGSVSKPMEMRWRSAGLAAIRAIATSDALSSLNARQVNVIMPMILENLCAGNDEYLDLILKRINNEAKADADKGLRRRTSVTTVNTAETTNEPPNPVALLGTALDVDKLVEEDIAVLAMNCLKSIFVVPNRPQIQAATGALIKFIFERVNQGDAVVQVDQETMADQGWAVKIFSCVTRWAPVQDRYVILVSTLDTMITLPIKDETMEQHFVLTDMVDSLLRSDINLIGLSVMDVLLGLLRQMKKLITLPSSGSRSGSLNEDGAVQEKEKDGAAFVEHSDLLTRLEQCVGDLATHVYYADQISDMIAALIARLRPTRPSSTSSSPHGEKTDNPDAAPNTSIADLTDNPSQVETYFSYNVGRLTALRVIKSILLVANPQSKMAGNLGLSRSRVPIHVWEGTQWLLRDPDPSVRRAYADALITWMERETTRNDILAKDDHLLSRTTVRGTRDTPAANARRAVSNASNRERQPRARRCQFIPLLHVAIYDNALQYVEHDTDMVMLHTLLIKLMYNLGVNAVRYGIPMIYRLQEDVQELESPVHKVRIAALCHGYFWGLTEMFDFETTVVGRAIQNEVIRRRSKGFWVEGVNVPPLSMDGLAKLRPSTGEKEWDVRALESEELLPFDERSSLVGCIDTSYQEMAQSPPGSPAASPGRMIASPILNNPTLDAPFPEASELQLPSAFREQMLADWSREAAVAALAAEGKTDSLSGSKNGTLAPHGNRLTVHSIGVNGGSPAPGSPHASQHNLRPHSFVHGERERLGTSGQYRKSSLRSGISPSASAPGNHRGNVASVEQLKMILTGSTAAPPAGTAELAEDESGESMVSYEYAPSELSFLPSGRRASAAASEIPRRSLSGSRRGPLTSNPPSEAGPVLEDGEEEEENVPPVPPLPNLQSFSGKPSVVHAADISVQDHALKPAKRNLQSRGGQSTKARSIRSRDDGHGVDLQELLRGIDSRSGEGSLGNLTKPPY</sequence>
<name>A0A8K0SE42_9HYPO</name>
<keyword evidence="4" id="KW-1185">Reference proteome</keyword>
<feature type="compositionally biased region" description="Low complexity" evidence="2">
    <location>
        <begin position="1011"/>
        <end position="1022"/>
    </location>
</feature>
<evidence type="ECO:0000313" key="4">
    <source>
        <dbReference type="Proteomes" id="UP000813444"/>
    </source>
</evidence>
<dbReference type="PANTHER" id="PTHR47766">
    <property type="entry name" value="PROTEIN EFR3"/>
    <property type="match status" value="1"/>
</dbReference>
<feature type="compositionally biased region" description="Low complexity" evidence="2">
    <location>
        <begin position="614"/>
        <end position="625"/>
    </location>
</feature>
<comment type="caution">
    <text evidence="3">The sequence shown here is derived from an EMBL/GenBank/DDBJ whole genome shotgun (WGS) entry which is preliminary data.</text>
</comment>
<dbReference type="InterPro" id="IPR049150">
    <property type="entry name" value="EFR3_HEAT-like_rpt"/>
</dbReference>
<feature type="compositionally biased region" description="Basic and acidic residues" evidence="2">
    <location>
        <begin position="1095"/>
        <end position="1104"/>
    </location>
</feature>